<proteinExistence type="predicted"/>
<evidence type="ECO:0000313" key="2">
    <source>
        <dbReference type="Proteomes" id="UP000265520"/>
    </source>
</evidence>
<comment type="caution">
    <text evidence="1">The sequence shown here is derived from an EMBL/GenBank/DDBJ whole genome shotgun (WGS) entry which is preliminary data.</text>
</comment>
<name>A0A392TJH7_9FABA</name>
<keyword evidence="2" id="KW-1185">Reference proteome</keyword>
<protein>
    <submittedName>
        <fullName evidence="1">Uncharacterized protein</fullName>
    </submittedName>
</protein>
<accession>A0A392TJH7</accession>
<sequence length="58" mass="6405">MRSRIVTSRRAWEVSPMEVISSIYYGSSRPAEGCDPRGALCEDRNLCDGNLVITEISG</sequence>
<organism evidence="1 2">
    <name type="scientific">Trifolium medium</name>
    <dbReference type="NCBI Taxonomy" id="97028"/>
    <lineage>
        <taxon>Eukaryota</taxon>
        <taxon>Viridiplantae</taxon>
        <taxon>Streptophyta</taxon>
        <taxon>Embryophyta</taxon>
        <taxon>Tracheophyta</taxon>
        <taxon>Spermatophyta</taxon>
        <taxon>Magnoliopsida</taxon>
        <taxon>eudicotyledons</taxon>
        <taxon>Gunneridae</taxon>
        <taxon>Pentapetalae</taxon>
        <taxon>rosids</taxon>
        <taxon>fabids</taxon>
        <taxon>Fabales</taxon>
        <taxon>Fabaceae</taxon>
        <taxon>Papilionoideae</taxon>
        <taxon>50 kb inversion clade</taxon>
        <taxon>NPAAA clade</taxon>
        <taxon>Hologalegina</taxon>
        <taxon>IRL clade</taxon>
        <taxon>Trifolieae</taxon>
        <taxon>Trifolium</taxon>
    </lineage>
</organism>
<evidence type="ECO:0000313" key="1">
    <source>
        <dbReference type="EMBL" id="MCI60085.1"/>
    </source>
</evidence>
<dbReference type="EMBL" id="LXQA010575061">
    <property type="protein sequence ID" value="MCI60085.1"/>
    <property type="molecule type" value="Genomic_DNA"/>
</dbReference>
<dbReference type="Proteomes" id="UP000265520">
    <property type="component" value="Unassembled WGS sequence"/>
</dbReference>
<feature type="non-terminal residue" evidence="1">
    <location>
        <position position="58"/>
    </location>
</feature>
<dbReference type="AlphaFoldDB" id="A0A392TJH7"/>
<reference evidence="1 2" key="1">
    <citation type="journal article" date="2018" name="Front. Plant Sci.">
        <title>Red Clover (Trifolium pratense) and Zigzag Clover (T. medium) - A Picture of Genomic Similarities and Differences.</title>
        <authorList>
            <person name="Dluhosova J."/>
            <person name="Istvanek J."/>
            <person name="Nedelnik J."/>
            <person name="Repkova J."/>
        </authorList>
    </citation>
    <scope>NUCLEOTIDE SEQUENCE [LARGE SCALE GENOMIC DNA]</scope>
    <source>
        <strain evidence="2">cv. 10/8</strain>
        <tissue evidence="1">Leaf</tissue>
    </source>
</reference>